<dbReference type="Proteomes" id="UP001443914">
    <property type="component" value="Unassembled WGS sequence"/>
</dbReference>
<sequence length="384" mass="44367">MSDVNPCISKDIWFEILKCLPVKTLGKCRCVCKSWHSLIISETFMPAHLKHYTQNGANSLLLHKDISKSKCTKTRDYEECSIYLDSTQLINGNILHTSVFPFALDICFWPSFTLVGSVHGLLCLSDSARVFVWNPLLQKCIKLPASMSTENFPVLGFGFDDNKNDHRVVKISYCHRNNESTTTPLLVEVYSVQERTWKNISPDYLINNSINNVSFSQCFLKGVVHWLTPHSKYILLFNVIKETFDKMKLPEDIVKMGTGDFGIFEHRQKLAVSYCDYLCLDLDFDIWFRCQIWIKQDYNDGSSWCRILNVGYWHDCHHTGPVQFLGKNDELIGFAKESNCQMMFYDLKTEKTKEIGLLISQSTKFCAFSESLVLLDQNIDQRYI</sequence>
<feature type="domain" description="F-box" evidence="1">
    <location>
        <begin position="8"/>
        <end position="48"/>
    </location>
</feature>
<dbReference type="InterPro" id="IPR001810">
    <property type="entry name" value="F-box_dom"/>
</dbReference>
<keyword evidence="3" id="KW-1185">Reference proteome</keyword>
<dbReference type="Pfam" id="PF00646">
    <property type="entry name" value="F-box"/>
    <property type="match status" value="1"/>
</dbReference>
<accession>A0AAW1L267</accession>
<dbReference type="InterPro" id="IPR017451">
    <property type="entry name" value="F-box-assoc_interact_dom"/>
</dbReference>
<gene>
    <name evidence="2" type="ORF">RND81_05G181200</name>
</gene>
<dbReference type="InterPro" id="IPR050796">
    <property type="entry name" value="SCF_F-box_component"/>
</dbReference>
<evidence type="ECO:0000313" key="2">
    <source>
        <dbReference type="EMBL" id="KAK9725976.1"/>
    </source>
</evidence>
<dbReference type="SMART" id="SM00256">
    <property type="entry name" value="FBOX"/>
    <property type="match status" value="1"/>
</dbReference>
<dbReference type="EMBL" id="JBDFQZ010000005">
    <property type="protein sequence ID" value="KAK9725976.1"/>
    <property type="molecule type" value="Genomic_DNA"/>
</dbReference>
<comment type="caution">
    <text evidence="2">The sequence shown here is derived from an EMBL/GenBank/DDBJ whole genome shotgun (WGS) entry which is preliminary data.</text>
</comment>
<dbReference type="PANTHER" id="PTHR31672:SF10">
    <property type="entry name" value="F-BOX DOMAIN-CONTAINING PROTEIN"/>
    <property type="match status" value="1"/>
</dbReference>
<dbReference type="Gene3D" id="1.20.1280.50">
    <property type="match status" value="1"/>
</dbReference>
<dbReference type="AlphaFoldDB" id="A0AAW1L267"/>
<dbReference type="SUPFAM" id="SSF81383">
    <property type="entry name" value="F-box domain"/>
    <property type="match status" value="1"/>
</dbReference>
<dbReference type="InterPro" id="IPR013187">
    <property type="entry name" value="F-box-assoc_dom_typ3"/>
</dbReference>
<evidence type="ECO:0000313" key="3">
    <source>
        <dbReference type="Proteomes" id="UP001443914"/>
    </source>
</evidence>
<dbReference type="PANTHER" id="PTHR31672">
    <property type="entry name" value="BNACNNG10540D PROTEIN"/>
    <property type="match status" value="1"/>
</dbReference>
<protein>
    <recommendedName>
        <fullName evidence="1">F-box domain-containing protein</fullName>
    </recommendedName>
</protein>
<name>A0AAW1L267_SAPOF</name>
<proteinExistence type="predicted"/>
<dbReference type="InterPro" id="IPR036047">
    <property type="entry name" value="F-box-like_dom_sf"/>
</dbReference>
<reference evidence="2" key="1">
    <citation type="submission" date="2024-03" db="EMBL/GenBank/DDBJ databases">
        <title>WGS assembly of Saponaria officinalis var. Norfolk2.</title>
        <authorList>
            <person name="Jenkins J."/>
            <person name="Shu S."/>
            <person name="Grimwood J."/>
            <person name="Barry K."/>
            <person name="Goodstein D."/>
            <person name="Schmutz J."/>
            <person name="Leebens-Mack J."/>
            <person name="Osbourn A."/>
        </authorList>
    </citation>
    <scope>NUCLEOTIDE SEQUENCE [LARGE SCALE GENOMIC DNA]</scope>
    <source>
        <strain evidence="2">JIC</strain>
    </source>
</reference>
<dbReference type="NCBIfam" id="TIGR01640">
    <property type="entry name" value="F_box_assoc_1"/>
    <property type="match status" value="1"/>
</dbReference>
<evidence type="ECO:0000259" key="1">
    <source>
        <dbReference type="SMART" id="SM00256"/>
    </source>
</evidence>
<dbReference type="Pfam" id="PF08268">
    <property type="entry name" value="FBA_3"/>
    <property type="match status" value="1"/>
</dbReference>
<organism evidence="2 3">
    <name type="scientific">Saponaria officinalis</name>
    <name type="common">Common soapwort</name>
    <name type="synonym">Lychnis saponaria</name>
    <dbReference type="NCBI Taxonomy" id="3572"/>
    <lineage>
        <taxon>Eukaryota</taxon>
        <taxon>Viridiplantae</taxon>
        <taxon>Streptophyta</taxon>
        <taxon>Embryophyta</taxon>
        <taxon>Tracheophyta</taxon>
        <taxon>Spermatophyta</taxon>
        <taxon>Magnoliopsida</taxon>
        <taxon>eudicotyledons</taxon>
        <taxon>Gunneridae</taxon>
        <taxon>Pentapetalae</taxon>
        <taxon>Caryophyllales</taxon>
        <taxon>Caryophyllaceae</taxon>
        <taxon>Caryophylleae</taxon>
        <taxon>Saponaria</taxon>
    </lineage>
</organism>